<protein>
    <recommendedName>
        <fullName evidence="4">GAF domain-containing protein</fullName>
    </recommendedName>
</protein>
<dbReference type="Proteomes" id="UP001612928">
    <property type="component" value="Unassembled WGS sequence"/>
</dbReference>
<dbReference type="EMBL" id="JBITMB010000005">
    <property type="protein sequence ID" value="MFI7442570.1"/>
    <property type="molecule type" value="Genomic_DNA"/>
</dbReference>
<accession>A0ABW8A7L0</accession>
<gene>
    <name evidence="2" type="ORF">ACIBP5_21590</name>
</gene>
<sequence length="192" mass="19893">MPCNRVDAAMRQLMTSLSGLHPAELLDRLARTAAAVTGAPCAGFARVDRLGEEAVVVHVHAPPGDPLRVRAWLAESGVLKALAVSPGRALLPRDASVGEPGFLAVPVPPVPPVRCEEVLVWVAGRDFGECDEHLLGRFATAAGRALEAASGLEAAVRILRGVHAFAGADASRATARAPSPTNPATGSWPAPR</sequence>
<feature type="compositionally biased region" description="Low complexity" evidence="1">
    <location>
        <begin position="170"/>
        <end position="179"/>
    </location>
</feature>
<keyword evidence="3" id="KW-1185">Reference proteome</keyword>
<proteinExistence type="predicted"/>
<evidence type="ECO:0000313" key="3">
    <source>
        <dbReference type="Proteomes" id="UP001612928"/>
    </source>
</evidence>
<dbReference type="SUPFAM" id="SSF55781">
    <property type="entry name" value="GAF domain-like"/>
    <property type="match status" value="1"/>
</dbReference>
<name>A0ABW8A7L0_9ACTN</name>
<evidence type="ECO:0008006" key="4">
    <source>
        <dbReference type="Google" id="ProtNLM"/>
    </source>
</evidence>
<evidence type="ECO:0000313" key="2">
    <source>
        <dbReference type="EMBL" id="MFI7442570.1"/>
    </source>
</evidence>
<evidence type="ECO:0000256" key="1">
    <source>
        <dbReference type="SAM" id="MobiDB-lite"/>
    </source>
</evidence>
<dbReference type="RefSeq" id="WP_144069979.1">
    <property type="nucleotide sequence ID" value="NZ_JBITMB010000005.1"/>
</dbReference>
<reference evidence="2 3" key="1">
    <citation type="submission" date="2024-10" db="EMBL/GenBank/DDBJ databases">
        <title>The Natural Products Discovery Center: Release of the First 8490 Sequenced Strains for Exploring Actinobacteria Biosynthetic Diversity.</title>
        <authorList>
            <person name="Kalkreuter E."/>
            <person name="Kautsar S.A."/>
            <person name="Yang D."/>
            <person name="Bader C.D."/>
            <person name="Teijaro C.N."/>
            <person name="Fluegel L."/>
            <person name="Davis C.M."/>
            <person name="Simpson J.R."/>
            <person name="Lauterbach L."/>
            <person name="Steele A.D."/>
            <person name="Gui C."/>
            <person name="Meng S."/>
            <person name="Li G."/>
            <person name="Viehrig K."/>
            <person name="Ye F."/>
            <person name="Su P."/>
            <person name="Kiefer A.F."/>
            <person name="Nichols A."/>
            <person name="Cepeda A.J."/>
            <person name="Yan W."/>
            <person name="Fan B."/>
            <person name="Jiang Y."/>
            <person name="Adhikari A."/>
            <person name="Zheng C.-J."/>
            <person name="Schuster L."/>
            <person name="Cowan T.M."/>
            <person name="Smanski M.J."/>
            <person name="Chevrette M.G."/>
            <person name="De Carvalho L.P.S."/>
            <person name="Shen B."/>
        </authorList>
    </citation>
    <scope>NUCLEOTIDE SEQUENCE [LARGE SCALE GENOMIC DNA]</scope>
    <source>
        <strain evidence="2 3">NPDC049503</strain>
    </source>
</reference>
<comment type="caution">
    <text evidence="2">The sequence shown here is derived from an EMBL/GenBank/DDBJ whole genome shotgun (WGS) entry which is preliminary data.</text>
</comment>
<organism evidence="2 3">
    <name type="scientific">Nonomuraea indica</name>
    <dbReference type="NCBI Taxonomy" id="1581193"/>
    <lineage>
        <taxon>Bacteria</taxon>
        <taxon>Bacillati</taxon>
        <taxon>Actinomycetota</taxon>
        <taxon>Actinomycetes</taxon>
        <taxon>Streptosporangiales</taxon>
        <taxon>Streptosporangiaceae</taxon>
        <taxon>Nonomuraea</taxon>
    </lineage>
</organism>
<feature type="region of interest" description="Disordered" evidence="1">
    <location>
        <begin position="170"/>
        <end position="192"/>
    </location>
</feature>